<reference evidence="1" key="1">
    <citation type="submission" date="2021-03" db="EMBL/GenBank/DDBJ databases">
        <authorList>
            <person name="Wang G."/>
        </authorList>
    </citation>
    <scope>NUCLEOTIDE SEQUENCE</scope>
    <source>
        <strain evidence="1">KCTC 12899</strain>
    </source>
</reference>
<accession>A0A8J7Q549</accession>
<name>A0A8J7Q549_9BACT</name>
<proteinExistence type="predicted"/>
<dbReference type="AlphaFoldDB" id="A0A8J7Q549"/>
<dbReference type="EMBL" id="JAFREP010000005">
    <property type="protein sequence ID" value="MBO1318297.1"/>
    <property type="molecule type" value="Genomic_DNA"/>
</dbReference>
<evidence type="ECO:0000313" key="1">
    <source>
        <dbReference type="EMBL" id="MBO1318297.1"/>
    </source>
</evidence>
<keyword evidence="2" id="KW-1185">Reference proteome</keyword>
<gene>
    <name evidence="1" type="ORF">J3U88_07515</name>
</gene>
<evidence type="ECO:0000313" key="2">
    <source>
        <dbReference type="Proteomes" id="UP000664417"/>
    </source>
</evidence>
<dbReference type="Proteomes" id="UP000664417">
    <property type="component" value="Unassembled WGS sequence"/>
</dbReference>
<sequence>MKQIVQKQLHNINQPNKYHSKSNENIDHHLLFQFRFTINPPPDLSSQPFKYAIYFQENLHFREFILDYSNKKPNLNVALSNERMFEQVIRDQSELLKIKLLHHQKIVCLGEDLSRFGALPIPVSALLRFISE</sequence>
<protein>
    <submittedName>
        <fullName evidence="1">Uncharacterized protein</fullName>
    </submittedName>
</protein>
<dbReference type="RefSeq" id="WP_207857987.1">
    <property type="nucleotide sequence ID" value="NZ_JAFREP010000005.1"/>
</dbReference>
<comment type="caution">
    <text evidence="1">The sequence shown here is derived from an EMBL/GenBank/DDBJ whole genome shotgun (WGS) entry which is preliminary data.</text>
</comment>
<organism evidence="1 2">
    <name type="scientific">Acanthopleuribacter pedis</name>
    <dbReference type="NCBI Taxonomy" id="442870"/>
    <lineage>
        <taxon>Bacteria</taxon>
        <taxon>Pseudomonadati</taxon>
        <taxon>Acidobacteriota</taxon>
        <taxon>Holophagae</taxon>
        <taxon>Acanthopleuribacterales</taxon>
        <taxon>Acanthopleuribacteraceae</taxon>
        <taxon>Acanthopleuribacter</taxon>
    </lineage>
</organism>